<comment type="caution">
    <text evidence="4">The sequence shown here is derived from an EMBL/GenBank/DDBJ whole genome shotgun (WGS) entry which is preliminary data.</text>
</comment>
<dbReference type="GO" id="GO:0071013">
    <property type="term" value="C:catalytic step 2 spliceosome"/>
    <property type="evidence" value="ECO:0007669"/>
    <property type="project" value="TreeGrafter"/>
</dbReference>
<dbReference type="Pfam" id="PF00098">
    <property type="entry name" value="zf-CCHC"/>
    <property type="match status" value="1"/>
</dbReference>
<reference evidence="4" key="1">
    <citation type="journal article" date="2022" name="G3 (Bethesda)">
        <title>High quality genome of the basidiomycete yeast Dioszegia hungarica PDD-24b-2 isolated from cloud water.</title>
        <authorList>
            <person name="Jarrige D."/>
            <person name="Haridas S."/>
            <person name="Bleykasten-Grosshans C."/>
            <person name="Joly M."/>
            <person name="Nadalig T."/>
            <person name="Sancelme M."/>
            <person name="Vuilleumier S."/>
            <person name="Grigoriev I.V."/>
            <person name="Amato P."/>
            <person name="Bringel F."/>
        </authorList>
    </citation>
    <scope>NUCLEOTIDE SEQUENCE</scope>
    <source>
        <strain evidence="4">PDD-24b-2</strain>
    </source>
</reference>
<dbReference type="Proteomes" id="UP001164286">
    <property type="component" value="Unassembled WGS sequence"/>
</dbReference>
<feature type="domain" description="CCHC-type" evidence="3">
    <location>
        <begin position="66"/>
        <end position="80"/>
    </location>
</feature>
<dbReference type="Gene3D" id="4.10.60.10">
    <property type="entry name" value="Zinc finger, CCHC-type"/>
    <property type="match status" value="1"/>
</dbReference>
<dbReference type="PROSITE" id="PS50158">
    <property type="entry name" value="ZF_CCHC"/>
    <property type="match status" value="1"/>
</dbReference>
<dbReference type="SMART" id="SM00343">
    <property type="entry name" value="ZnF_C2HC"/>
    <property type="match status" value="1"/>
</dbReference>
<keyword evidence="2" id="KW-0863">Zinc-finger</keyword>
<evidence type="ECO:0000256" key="2">
    <source>
        <dbReference type="PROSITE-ProRule" id="PRU00047"/>
    </source>
</evidence>
<dbReference type="GO" id="GO:0003723">
    <property type="term" value="F:RNA binding"/>
    <property type="evidence" value="ECO:0007669"/>
    <property type="project" value="TreeGrafter"/>
</dbReference>
<protein>
    <recommendedName>
        <fullName evidence="3">CCHC-type domain-containing protein</fullName>
    </recommendedName>
</protein>
<dbReference type="AlphaFoldDB" id="A0AA38HI12"/>
<dbReference type="InterPro" id="IPR001878">
    <property type="entry name" value="Znf_CCHC"/>
</dbReference>
<accession>A0AA38HI12</accession>
<keyword evidence="5" id="KW-1185">Reference proteome</keyword>
<dbReference type="PANTHER" id="PTHR13316">
    <property type="entry name" value="ZINC FINGER, CCHC DOMAIN CONTAINING 8"/>
    <property type="match status" value="1"/>
</dbReference>
<keyword evidence="2" id="KW-0862">Zinc</keyword>
<dbReference type="EMBL" id="JAKWFO010000001">
    <property type="protein sequence ID" value="KAI9639684.1"/>
    <property type="molecule type" value="Genomic_DNA"/>
</dbReference>
<dbReference type="PANTHER" id="PTHR13316:SF0">
    <property type="entry name" value="ZINC FINGER CCHC DOMAIN-CONTAINING PROTEIN 8"/>
    <property type="match status" value="1"/>
</dbReference>
<evidence type="ECO:0000313" key="5">
    <source>
        <dbReference type="Proteomes" id="UP001164286"/>
    </source>
</evidence>
<dbReference type="SUPFAM" id="SSF57756">
    <property type="entry name" value="Retrovirus zinc finger-like domains"/>
    <property type="match status" value="1"/>
</dbReference>
<evidence type="ECO:0000256" key="1">
    <source>
        <dbReference type="ARBA" id="ARBA00022664"/>
    </source>
</evidence>
<dbReference type="GO" id="GO:0006397">
    <property type="term" value="P:mRNA processing"/>
    <property type="evidence" value="ECO:0007669"/>
    <property type="project" value="UniProtKB-KW"/>
</dbReference>
<keyword evidence="2" id="KW-0479">Metal-binding</keyword>
<dbReference type="GeneID" id="77730094"/>
<dbReference type="RefSeq" id="XP_052949461.1">
    <property type="nucleotide sequence ID" value="XM_053090889.1"/>
</dbReference>
<proteinExistence type="predicted"/>
<evidence type="ECO:0000313" key="4">
    <source>
        <dbReference type="EMBL" id="KAI9639684.1"/>
    </source>
</evidence>
<keyword evidence="1" id="KW-0507">mRNA processing</keyword>
<name>A0AA38HI12_9TREE</name>
<dbReference type="GO" id="GO:0008270">
    <property type="term" value="F:zinc ion binding"/>
    <property type="evidence" value="ECO:0007669"/>
    <property type="project" value="UniProtKB-KW"/>
</dbReference>
<dbReference type="InterPro" id="IPR036875">
    <property type="entry name" value="Znf_CCHC_sf"/>
</dbReference>
<sequence length="211" mass="24457">MLRRTYANYTDREEWNVPIDHERDELTVMVDTERERGGIAGDSSVLYTKGEAPGSAKKTGRPSQICWNCREPGHIITDCPYPRDQLQIRASRDAFHAQKDAMPDYAIPHLALYTYTADERTRRLALCSRFVPGEVSQELEDALFWVEEEDELGDQGIVVNPRGGEVEEDLRDRQVRVSLARAARKRRQYPWFEWMLKWGYPPGWIRGKKSA</sequence>
<dbReference type="InterPro" id="IPR052115">
    <property type="entry name" value="NEXT_complex_subunit_ZCCHC8"/>
</dbReference>
<organism evidence="4 5">
    <name type="scientific">Dioszegia hungarica</name>
    <dbReference type="NCBI Taxonomy" id="4972"/>
    <lineage>
        <taxon>Eukaryota</taxon>
        <taxon>Fungi</taxon>
        <taxon>Dikarya</taxon>
        <taxon>Basidiomycota</taxon>
        <taxon>Agaricomycotina</taxon>
        <taxon>Tremellomycetes</taxon>
        <taxon>Tremellales</taxon>
        <taxon>Bulleribasidiaceae</taxon>
        <taxon>Dioszegia</taxon>
    </lineage>
</organism>
<evidence type="ECO:0000259" key="3">
    <source>
        <dbReference type="PROSITE" id="PS50158"/>
    </source>
</evidence>
<gene>
    <name evidence="4" type="ORF">MKK02DRAFT_40005</name>
</gene>